<accession>A0A1E5PK24</accession>
<evidence type="ECO:0000256" key="3">
    <source>
        <dbReference type="PROSITE-ProRule" id="PRU00339"/>
    </source>
</evidence>
<dbReference type="AlphaFoldDB" id="A0A1E5PK24"/>
<sequence length="989" mass="109319">MSRSGTQGLSRGALIRQRAKARFVGRRAQLALFTENLSKDPFSQEDPAEFLFHVRGVGGVGKSTLLRQWQEAAERADAVTAVVDENDVHGVQQALLELVRQLAEQTGPCKEFDKAVEQFRREQAAQGEPVPVEGEASMSSRVVTQAALGAASLIPGAGVVTAMANPDTAAQGLDRLRSVSRSRAQRRGGRGDETGLSRAFVAELERLCRRQRWVVLFFDTWEQNAQYLDGWLLSLLDEEFGPVPANVIVVLAGRAELTEREWAPLRDQVADVPLEVFTEAETRSLLTSRGVSDPGVVEAVLQLSMGLPLLVELLALARPHTVEEVDAGGDLADVAVERFVQWITVPEQREAVRACALPLQLNEDVFAAAAGPEAEGLWEWLCGQPFVSGRGDFKHYHAVVRASMVRQQRAHSPQGWVSAHLRLADAHAAWRATVEERLPEAKRWKDPEWRRHRLDETYHRLCAHPGTQLTPALEQLVHAAGQDTAVLRQWIETLEQAAEEATDAALLNWSGLLRDALVGDEPGLTCLGVLLSHSQLSAEIKGWAYTYRGIRLYLCDREEEALTELDRAIAHNACNVHAWARRGETHRWVGHYDQAIADFTAALEIDPTLAWALASRGQAHLQADRYDQAVTDFTAALEIDPTDAWALASRGQAHRQTGHYDQAVADLTAALEIDPTLAWALSQRGEAHRQTGHYDQAVTDFTAALNIDPTLAWALVSRGEAHQQVGHYDQAIADFTAAHEIDRTYAWALASRGEAHLQADRYDQAVGDLTAALEIDPTLAWALSQRGETHRQTGHYDQAVADLTAALEINPTYAWALASRGETHQQAGHHDQAITDLTAALEINPTLAWALSIRGRAHRQAGHYEKARVDLERAVEVDPEDLSCRFEKLMFDTVEGRLEACTEHWKQLLTSPMTPPNEAHTKLSRLFRALLFEPENRVTEVTEELLATRPGSGNLAEVLSYLAELSAVGNGVADRARQCHELIVEHTLR</sequence>
<dbReference type="PANTHER" id="PTHR44858">
    <property type="entry name" value="TETRATRICOPEPTIDE REPEAT PROTEIN 6"/>
    <property type="match status" value="1"/>
</dbReference>
<protein>
    <submittedName>
        <fullName evidence="4">Uncharacterized protein</fullName>
    </submittedName>
</protein>
<feature type="repeat" description="TPR" evidence="3">
    <location>
        <begin position="610"/>
        <end position="643"/>
    </location>
</feature>
<feature type="repeat" description="TPR" evidence="3">
    <location>
        <begin position="848"/>
        <end position="881"/>
    </location>
</feature>
<comment type="caution">
    <text evidence="4">The sequence shown here is derived from an EMBL/GenBank/DDBJ whole genome shotgun (WGS) entry which is preliminary data.</text>
</comment>
<evidence type="ECO:0000256" key="2">
    <source>
        <dbReference type="ARBA" id="ARBA00022803"/>
    </source>
</evidence>
<keyword evidence="1" id="KW-0677">Repeat</keyword>
<feature type="repeat" description="TPR" evidence="3">
    <location>
        <begin position="712"/>
        <end position="745"/>
    </location>
</feature>
<gene>
    <name evidence="4" type="ORF">AS594_33925</name>
</gene>
<dbReference type="SUPFAM" id="SSF81901">
    <property type="entry name" value="HCP-like"/>
    <property type="match status" value="1"/>
</dbReference>
<dbReference type="Gene3D" id="3.40.50.300">
    <property type="entry name" value="P-loop containing nucleotide triphosphate hydrolases"/>
    <property type="match status" value="1"/>
</dbReference>
<dbReference type="Pfam" id="PF13432">
    <property type="entry name" value="TPR_16"/>
    <property type="match status" value="1"/>
</dbReference>
<dbReference type="PANTHER" id="PTHR44858:SF1">
    <property type="entry name" value="UDP-N-ACETYLGLUCOSAMINE--PEPTIDE N-ACETYLGLUCOSAMINYLTRANSFERASE SPINDLY-RELATED"/>
    <property type="match status" value="1"/>
</dbReference>
<evidence type="ECO:0000256" key="1">
    <source>
        <dbReference type="ARBA" id="ARBA00022737"/>
    </source>
</evidence>
<dbReference type="InterPro" id="IPR011990">
    <property type="entry name" value="TPR-like_helical_dom_sf"/>
</dbReference>
<dbReference type="SUPFAM" id="SSF48452">
    <property type="entry name" value="TPR-like"/>
    <property type="match status" value="1"/>
</dbReference>
<keyword evidence="5" id="KW-1185">Reference proteome</keyword>
<evidence type="ECO:0000313" key="5">
    <source>
        <dbReference type="Proteomes" id="UP000095759"/>
    </source>
</evidence>
<dbReference type="InterPro" id="IPR050498">
    <property type="entry name" value="Ycf3"/>
</dbReference>
<dbReference type="Proteomes" id="UP000095759">
    <property type="component" value="Unassembled WGS sequence"/>
</dbReference>
<proteinExistence type="predicted"/>
<dbReference type="GO" id="GO:0009279">
    <property type="term" value="C:cell outer membrane"/>
    <property type="evidence" value="ECO:0007669"/>
    <property type="project" value="TreeGrafter"/>
</dbReference>
<dbReference type="SMART" id="SM00028">
    <property type="entry name" value="TPR"/>
    <property type="match status" value="9"/>
</dbReference>
<dbReference type="Pfam" id="PF07719">
    <property type="entry name" value="TPR_2"/>
    <property type="match status" value="3"/>
</dbReference>
<dbReference type="PROSITE" id="PS50005">
    <property type="entry name" value="TPR"/>
    <property type="match status" value="9"/>
</dbReference>
<dbReference type="GO" id="GO:0046813">
    <property type="term" value="P:receptor-mediated virion attachment to host cell"/>
    <property type="evidence" value="ECO:0007669"/>
    <property type="project" value="TreeGrafter"/>
</dbReference>
<feature type="repeat" description="TPR" evidence="3">
    <location>
        <begin position="746"/>
        <end position="779"/>
    </location>
</feature>
<keyword evidence="2 3" id="KW-0802">TPR repeat</keyword>
<dbReference type="OrthoDB" id="9814944at2"/>
<dbReference type="Pfam" id="PF13414">
    <property type="entry name" value="TPR_11"/>
    <property type="match status" value="2"/>
</dbReference>
<organism evidence="4 5">
    <name type="scientific">Streptomyces agglomeratus</name>
    <dbReference type="NCBI Taxonomy" id="285458"/>
    <lineage>
        <taxon>Bacteria</taxon>
        <taxon>Bacillati</taxon>
        <taxon>Actinomycetota</taxon>
        <taxon>Actinomycetes</taxon>
        <taxon>Kitasatosporales</taxon>
        <taxon>Streptomycetaceae</taxon>
        <taxon>Streptomyces</taxon>
    </lineage>
</organism>
<dbReference type="SUPFAM" id="SSF52540">
    <property type="entry name" value="P-loop containing nucleoside triphosphate hydrolases"/>
    <property type="match status" value="1"/>
</dbReference>
<reference evidence="4 5" key="1">
    <citation type="submission" date="2016-08" db="EMBL/GenBank/DDBJ databases">
        <title>Complete genome sequence of Streptomyces agglomeratus strain 6-3-2, a novel anti-MRSA actinomycete isolated from Wuli of Tebit, China.</title>
        <authorList>
            <person name="Chen X."/>
        </authorList>
    </citation>
    <scope>NUCLEOTIDE SEQUENCE [LARGE SCALE GENOMIC DNA]</scope>
    <source>
        <strain evidence="4 5">6-3-2</strain>
    </source>
</reference>
<dbReference type="EMBL" id="MEHJ01000001">
    <property type="protein sequence ID" value="OEJ29910.1"/>
    <property type="molecule type" value="Genomic_DNA"/>
</dbReference>
<feature type="repeat" description="TPR" evidence="3">
    <location>
        <begin position="780"/>
        <end position="813"/>
    </location>
</feature>
<evidence type="ECO:0000313" key="4">
    <source>
        <dbReference type="EMBL" id="OEJ29910.1"/>
    </source>
</evidence>
<dbReference type="InterPro" id="IPR019734">
    <property type="entry name" value="TPR_rpt"/>
</dbReference>
<feature type="repeat" description="TPR" evidence="3">
    <location>
        <begin position="576"/>
        <end position="609"/>
    </location>
</feature>
<dbReference type="InterPro" id="IPR027417">
    <property type="entry name" value="P-loop_NTPase"/>
</dbReference>
<name>A0A1E5PK24_9ACTN</name>
<feature type="repeat" description="TPR" evidence="3">
    <location>
        <begin position="814"/>
        <end position="847"/>
    </location>
</feature>
<feature type="repeat" description="TPR" evidence="3">
    <location>
        <begin position="678"/>
        <end position="711"/>
    </location>
</feature>
<dbReference type="InterPro" id="IPR013105">
    <property type="entry name" value="TPR_2"/>
</dbReference>
<feature type="repeat" description="TPR" evidence="3">
    <location>
        <begin position="644"/>
        <end position="677"/>
    </location>
</feature>
<dbReference type="Gene3D" id="1.25.40.10">
    <property type="entry name" value="Tetratricopeptide repeat domain"/>
    <property type="match status" value="3"/>
</dbReference>